<evidence type="ECO:0000313" key="10">
    <source>
        <dbReference type="EMBL" id="KNC34268.1"/>
    </source>
</evidence>
<feature type="region of interest" description="Disordered" evidence="7">
    <location>
        <begin position="659"/>
        <end position="683"/>
    </location>
</feature>
<keyword evidence="3" id="KW-0964">Secreted</keyword>
<accession>A0A0L0CPG8</accession>
<evidence type="ECO:0000256" key="8">
    <source>
        <dbReference type="SAM" id="Phobius"/>
    </source>
</evidence>
<feature type="compositionally biased region" description="Basic residues" evidence="7">
    <location>
        <begin position="659"/>
        <end position="669"/>
    </location>
</feature>
<dbReference type="OrthoDB" id="5949851at2759"/>
<evidence type="ECO:0000313" key="11">
    <source>
        <dbReference type="Proteomes" id="UP000037069"/>
    </source>
</evidence>
<dbReference type="PANTHER" id="PTHR11848">
    <property type="entry name" value="TGF-BETA FAMILY"/>
    <property type="match status" value="1"/>
</dbReference>
<evidence type="ECO:0000256" key="2">
    <source>
        <dbReference type="ARBA" id="ARBA00006656"/>
    </source>
</evidence>
<feature type="transmembrane region" description="Helical" evidence="8">
    <location>
        <begin position="128"/>
        <end position="147"/>
    </location>
</feature>
<dbReference type="STRING" id="7375.A0A0L0CPG8"/>
<dbReference type="GO" id="GO:0005125">
    <property type="term" value="F:cytokine activity"/>
    <property type="evidence" value="ECO:0007669"/>
    <property type="project" value="TreeGrafter"/>
</dbReference>
<dbReference type="InterPro" id="IPR001839">
    <property type="entry name" value="TGF-b_C"/>
</dbReference>
<dbReference type="FunFam" id="2.10.90.10:FF:000058">
    <property type="entry name" value="Maverick"/>
    <property type="match status" value="1"/>
</dbReference>
<feature type="domain" description="TGF-beta family profile" evidence="9">
    <location>
        <begin position="838"/>
        <end position="952"/>
    </location>
</feature>
<dbReference type="PROSITE" id="PS51362">
    <property type="entry name" value="TGF_BETA_2"/>
    <property type="match status" value="1"/>
</dbReference>
<keyword evidence="8" id="KW-0812">Transmembrane</keyword>
<feature type="compositionally biased region" description="Basic residues" evidence="7">
    <location>
        <begin position="47"/>
        <end position="64"/>
    </location>
</feature>
<organism evidence="10 11">
    <name type="scientific">Lucilia cuprina</name>
    <name type="common">Green bottle fly</name>
    <name type="synonym">Australian sheep blowfly</name>
    <dbReference type="NCBI Taxonomy" id="7375"/>
    <lineage>
        <taxon>Eukaryota</taxon>
        <taxon>Metazoa</taxon>
        <taxon>Ecdysozoa</taxon>
        <taxon>Arthropoda</taxon>
        <taxon>Hexapoda</taxon>
        <taxon>Insecta</taxon>
        <taxon>Pterygota</taxon>
        <taxon>Neoptera</taxon>
        <taxon>Endopterygota</taxon>
        <taxon>Diptera</taxon>
        <taxon>Brachycera</taxon>
        <taxon>Muscomorpha</taxon>
        <taxon>Oestroidea</taxon>
        <taxon>Calliphoridae</taxon>
        <taxon>Luciliinae</taxon>
        <taxon>Lucilia</taxon>
    </lineage>
</organism>
<keyword evidence="4 6" id="KW-0339">Growth factor</keyword>
<dbReference type="Proteomes" id="UP000037069">
    <property type="component" value="Unassembled WGS sequence"/>
</dbReference>
<feature type="region of interest" description="Disordered" evidence="7">
    <location>
        <begin position="801"/>
        <end position="840"/>
    </location>
</feature>
<keyword evidence="5" id="KW-1015">Disulfide bond</keyword>
<comment type="similarity">
    <text evidence="2 6">Belongs to the TGF-beta family.</text>
</comment>
<evidence type="ECO:0000256" key="7">
    <source>
        <dbReference type="SAM" id="MobiDB-lite"/>
    </source>
</evidence>
<evidence type="ECO:0000256" key="6">
    <source>
        <dbReference type="RuleBase" id="RU000354"/>
    </source>
</evidence>
<dbReference type="GO" id="GO:0005615">
    <property type="term" value="C:extracellular space"/>
    <property type="evidence" value="ECO:0007669"/>
    <property type="project" value="TreeGrafter"/>
</dbReference>
<evidence type="ECO:0000256" key="4">
    <source>
        <dbReference type="ARBA" id="ARBA00023030"/>
    </source>
</evidence>
<evidence type="ECO:0000256" key="1">
    <source>
        <dbReference type="ARBA" id="ARBA00004613"/>
    </source>
</evidence>
<comment type="caution">
    <text evidence="10">The sequence shown here is derived from an EMBL/GenBank/DDBJ whole genome shotgun (WGS) entry which is preliminary data.</text>
</comment>
<dbReference type="EMBL" id="JRES01000082">
    <property type="protein sequence ID" value="KNC34268.1"/>
    <property type="molecule type" value="Genomic_DNA"/>
</dbReference>
<feature type="compositionally biased region" description="Acidic residues" evidence="7">
    <location>
        <begin position="570"/>
        <end position="583"/>
    </location>
</feature>
<keyword evidence="8" id="KW-0472">Membrane</keyword>
<dbReference type="SUPFAM" id="SSF57501">
    <property type="entry name" value="Cystine-knot cytokines"/>
    <property type="match status" value="1"/>
</dbReference>
<evidence type="ECO:0000259" key="9">
    <source>
        <dbReference type="PROSITE" id="PS51362"/>
    </source>
</evidence>
<gene>
    <name evidence="10" type="ORF">FF38_10651</name>
</gene>
<dbReference type="Gene3D" id="2.10.90.10">
    <property type="entry name" value="Cystine-knot cytokines"/>
    <property type="match status" value="1"/>
</dbReference>
<dbReference type="GO" id="GO:0008083">
    <property type="term" value="F:growth factor activity"/>
    <property type="evidence" value="ECO:0007669"/>
    <property type="project" value="UniProtKB-KW"/>
</dbReference>
<dbReference type="Pfam" id="PF00019">
    <property type="entry name" value="TGF_beta"/>
    <property type="match status" value="1"/>
</dbReference>
<comment type="subcellular location">
    <subcellularLocation>
        <location evidence="1">Secreted</location>
    </subcellularLocation>
</comment>
<dbReference type="InterPro" id="IPR017948">
    <property type="entry name" value="TGFb_CS"/>
</dbReference>
<feature type="region of interest" description="Disordered" evidence="7">
    <location>
        <begin position="567"/>
        <end position="587"/>
    </location>
</feature>
<feature type="region of interest" description="Disordered" evidence="7">
    <location>
        <begin position="302"/>
        <end position="324"/>
    </location>
</feature>
<sequence>MLKSSKSMISSTHDQLLNVIYKIKNCYQHHKWYFDDLFSRCNNIKKQKRRSPNARRNNKNKPKTKYLNSNNSVISSNDDNSNINITTEANNIPNQCYCANFNVDWSRVNFKKYLQHIWFYFQKNFNNIQLVIVIFLLALITTTAHSIDTQEKPHGIKLKMKTTTSPSLLDASHNAVTSPTSRAIMPCYHFPNSLQTKAGTNSNLKFKPNICHNIRHIFNRHRTAHRNHLNNNEVNIVDKTNYSNKQLKLNSISNSNQNPIHFHLYQHNDNQKQHHNQDDSSVIMIDKQIQNLNSNTNINKFKNNINKNNPTKENTEDPSKNNNLNLNKFLQHIRTNNYANKNNNNYNNNNINSNNFSNDKLTFLANVNTLKEDANDVINDQVVNDEHIEINNNTYTSLNLLPPVTTIITSGQTFNNDDHDNSLLQTIEHSTDHHLQQQHMDHIKLMKLVMDGLGLKKTPNMKTFIDMGGAAPLMGSLPIYSQNVTMDVKVTRANISQEEYVTKYREYLQRVHTRKRRELRDVLGEYDENILRPLEIFSIVSSSASMEQEHFITTRKKRDTRVYKNNKENIDDDFDNDNDDYDDGDKKQSLEERVKNILLLKKKYQKPRSTKKQRDERKTNIRLMFALKPEFLNLSSSDIEEANIRLVLIHSPILAIRNSKSKKQTHTKPKNNSCSSSKNEGQKKLHQMNTLNLKLYFISRAGKRVWLDGRKIDIHVDLTKPDETHTQWLQFDVSKAVKTAIDDKRLQHVVLELQCDNCKRIGARILNDAYNTVADALADDPYTEGHQLMPVLNIIGHFDQSQRSMRPHKHDSQQGDTNEEATTQHHYHHQTYNNNKNRHNRRTNCYKANQRCCRHSMEVTFKEIKGFEFIIQPKVFDAGYCHGRCPPRYNPAHHHAMLQSLIWKQNHHKAPRPCCAPSKLVELEVLHVDEKDSEKLKISTWSDMKVVECACS</sequence>
<protein>
    <recommendedName>
        <fullName evidence="9">TGF-beta family profile domain-containing protein</fullName>
    </recommendedName>
</protein>
<feature type="compositionally biased region" description="Low complexity" evidence="7">
    <location>
        <begin position="302"/>
        <end position="312"/>
    </location>
</feature>
<dbReference type="AlphaFoldDB" id="A0A0L0CPG8"/>
<keyword evidence="11" id="KW-1185">Reference proteome</keyword>
<proteinExistence type="inferred from homology"/>
<reference evidence="10 11" key="1">
    <citation type="journal article" date="2015" name="Nat. Commun.">
        <title>Lucilia cuprina genome unlocks parasitic fly biology to underpin future interventions.</title>
        <authorList>
            <person name="Anstead C.A."/>
            <person name="Korhonen P.K."/>
            <person name="Young N.D."/>
            <person name="Hall R.S."/>
            <person name="Jex A.R."/>
            <person name="Murali S.C."/>
            <person name="Hughes D.S."/>
            <person name="Lee S.F."/>
            <person name="Perry T."/>
            <person name="Stroehlein A.J."/>
            <person name="Ansell B.R."/>
            <person name="Breugelmans B."/>
            <person name="Hofmann A."/>
            <person name="Qu J."/>
            <person name="Dugan S."/>
            <person name="Lee S.L."/>
            <person name="Chao H."/>
            <person name="Dinh H."/>
            <person name="Han Y."/>
            <person name="Doddapaneni H.V."/>
            <person name="Worley K.C."/>
            <person name="Muzny D.M."/>
            <person name="Ioannidis P."/>
            <person name="Waterhouse R.M."/>
            <person name="Zdobnov E.M."/>
            <person name="James P.J."/>
            <person name="Bagnall N.H."/>
            <person name="Kotze A.C."/>
            <person name="Gibbs R.A."/>
            <person name="Richards S."/>
            <person name="Batterham P."/>
            <person name="Gasser R.B."/>
        </authorList>
    </citation>
    <scope>NUCLEOTIDE SEQUENCE [LARGE SCALE GENOMIC DNA]</scope>
    <source>
        <strain evidence="10 11">LS</strain>
        <tissue evidence="10">Full body</tissue>
    </source>
</reference>
<evidence type="ECO:0000256" key="3">
    <source>
        <dbReference type="ARBA" id="ARBA00022525"/>
    </source>
</evidence>
<evidence type="ECO:0000256" key="5">
    <source>
        <dbReference type="ARBA" id="ARBA00023157"/>
    </source>
</evidence>
<dbReference type="SMART" id="SM00204">
    <property type="entry name" value="TGFB"/>
    <property type="match status" value="1"/>
</dbReference>
<keyword evidence="8" id="KW-1133">Transmembrane helix</keyword>
<dbReference type="PROSITE" id="PS00250">
    <property type="entry name" value="TGF_BETA_1"/>
    <property type="match status" value="1"/>
</dbReference>
<feature type="region of interest" description="Disordered" evidence="7">
    <location>
        <begin position="47"/>
        <end position="71"/>
    </location>
</feature>
<feature type="compositionally biased region" description="Low complexity" evidence="7">
    <location>
        <begin position="670"/>
        <end position="679"/>
    </location>
</feature>
<dbReference type="InterPro" id="IPR029034">
    <property type="entry name" value="Cystine-knot_cytokine"/>
</dbReference>
<dbReference type="InterPro" id="IPR015615">
    <property type="entry name" value="TGF-beta-rel"/>
</dbReference>
<name>A0A0L0CPG8_LUCCU</name>
<dbReference type="CDD" id="cd13755">
    <property type="entry name" value="TGF_beta_maverick"/>
    <property type="match status" value="1"/>
</dbReference>
<dbReference type="PANTHER" id="PTHR11848:SF119">
    <property type="entry name" value="TGF-BETA FAMILY PROFILE DOMAIN-CONTAINING PROTEIN"/>
    <property type="match status" value="1"/>
</dbReference>